<organism evidence="1 2">
    <name type="scientific">Campylobacter concisus</name>
    <dbReference type="NCBI Taxonomy" id="199"/>
    <lineage>
        <taxon>Bacteria</taxon>
        <taxon>Pseudomonadati</taxon>
        <taxon>Campylobacterota</taxon>
        <taxon>Epsilonproteobacteria</taxon>
        <taxon>Campylobacterales</taxon>
        <taxon>Campylobacteraceae</taxon>
        <taxon>Campylobacter</taxon>
    </lineage>
</organism>
<name>A0A2R4P0B4_9BACT</name>
<dbReference type="RefSeq" id="WP_256372116.1">
    <property type="nucleotide sequence ID" value="NZ_CP021642.1"/>
</dbReference>
<evidence type="ECO:0000313" key="1">
    <source>
        <dbReference type="EMBL" id="AVX44126.1"/>
    </source>
</evidence>
<sequence>MIGLENGKSISTKEIYNITYLENDLKFKELSSKDRLYKKVDARV</sequence>
<evidence type="ECO:0000313" key="2">
    <source>
        <dbReference type="Proteomes" id="UP000241854"/>
    </source>
</evidence>
<proteinExistence type="predicted"/>
<dbReference type="Proteomes" id="UP000241854">
    <property type="component" value="Chromosome"/>
</dbReference>
<dbReference type="EMBL" id="CP021642">
    <property type="protein sequence ID" value="AVX44126.1"/>
    <property type="molecule type" value="Genomic_DNA"/>
</dbReference>
<gene>
    <name evidence="1" type="ORF">CCS77_1065</name>
</gene>
<protein>
    <submittedName>
        <fullName evidence="1">Uncharacterized protein</fullName>
    </submittedName>
</protein>
<dbReference type="AlphaFoldDB" id="A0A2R4P0B4"/>
<accession>A0A2R4P0B4</accession>
<reference evidence="1 2" key="1">
    <citation type="journal article" date="2018" name="Emerg. Microbes Infect.">
        <title>Genomic analysis of oral Campylobacter concisus strains identified a potential bacterial molecular marker associated with active Crohn's disease.</title>
        <authorList>
            <person name="Liu F."/>
            <person name="Ma R."/>
            <person name="Tay C.Y.A."/>
            <person name="Octavia S."/>
            <person name="Lan R."/>
            <person name="Chung H.K.L."/>
            <person name="Riordan S.M."/>
            <person name="Grimm M.C."/>
            <person name="Leong R.W."/>
            <person name="Tanaka M.M."/>
            <person name="Connor S."/>
            <person name="Zhang L."/>
        </authorList>
    </citation>
    <scope>NUCLEOTIDE SEQUENCE [LARGE SCALE GENOMIC DNA]</scope>
    <source>
        <strain evidence="1 2">P2CDO4</strain>
    </source>
</reference>